<feature type="compositionally biased region" description="Low complexity" evidence="1">
    <location>
        <begin position="474"/>
        <end position="488"/>
    </location>
</feature>
<name>A0A1I8NAB6_MUSDO</name>
<dbReference type="RefSeq" id="XP_005188246.2">
    <property type="nucleotide sequence ID" value="XM_005188189.4"/>
</dbReference>
<dbReference type="VEuPathDB" id="VectorBase:MDOA013180"/>
<feature type="region of interest" description="Disordered" evidence="1">
    <location>
        <begin position="521"/>
        <end position="613"/>
    </location>
</feature>
<feature type="region of interest" description="Disordered" evidence="1">
    <location>
        <begin position="1"/>
        <end position="127"/>
    </location>
</feature>
<feature type="compositionally biased region" description="Low complexity" evidence="1">
    <location>
        <begin position="533"/>
        <end position="544"/>
    </location>
</feature>
<sequence length="665" mass="72506">MLLATPGQTTTTAYSTLHNNSNNTGSSSTTTLNPAARKQTAVNISSASANHPPPVNKQNNLSSNTTSSTLSSTSSTSLKTNNINSLKNHNSFHFQSPTIHKNVTSSNDTKTTNNQPQQHSLKTGDNSKSLSFINSLKDTVQKVFVTTATTSLARNCNQTTNIATTSSTIKTTNSTNSGSTTVNHYNTSKTSTYTSYSNNNNVTSSSSTASSSSSSAVANTILSATVARKKSSTQNLGVQPRLHTIPPTILHRCAEERQKTSSTDSLRKEMCHFKPIRTEPTTPWKSGSKSRGSSLRFPKANLATRTNEFILKSNCDVNNRKKKLSSAKIAQNERHETGDGDDGDNDNEEQENREHYEHFKPNPSTLHLFAECETPNHQSAFVCLVAHMKNLINIQTTKMGAGKATGGDMVVDGGSRNTRTLRTKDKEYPIQIKKNMDIPMTEVCLRSNRFKSPAPPMSIAKKLDPTSGKNKMQSNNNVSNKSITNNTSEFSGRVTKAKARSKQLKGAKTEIVKLVKEQMRTSATPAKDAGHPTAAARQANTNQRNTRKRKLTPEVSSSNSATTNSGKSSTTSSNKKDNFIVPPTPTLRSMTRSSRMAKQSMDVSAVEKSSETNCSRLGAKHRIGSFSPPLTRSRLKQIMGPEQRDPQLKLFSPTVTATNTRKRRR</sequence>
<feature type="compositionally biased region" description="Basic and acidic residues" evidence="1">
    <location>
        <begin position="253"/>
        <end position="272"/>
    </location>
</feature>
<feature type="compositionally biased region" description="Basic residues" evidence="1">
    <location>
        <begin position="495"/>
        <end position="505"/>
    </location>
</feature>
<dbReference type="eggNOG" id="ENOG502R1I2">
    <property type="taxonomic scope" value="Eukaryota"/>
</dbReference>
<feature type="compositionally biased region" description="Low complexity" evidence="1">
    <location>
        <begin position="285"/>
        <end position="296"/>
    </location>
</feature>
<evidence type="ECO:0000256" key="1">
    <source>
        <dbReference type="SAM" id="MobiDB-lite"/>
    </source>
</evidence>
<dbReference type="VEuPathDB" id="VectorBase:MDOMA2_020804"/>
<dbReference type="RefSeq" id="XP_019894006.2">
    <property type="nucleotide sequence ID" value="XM_020038447.2"/>
</dbReference>
<dbReference type="AlphaFoldDB" id="A0A1I8NAB6"/>
<feature type="region of interest" description="Disordered" evidence="1">
    <location>
        <begin position="253"/>
        <end position="299"/>
    </location>
</feature>
<dbReference type="KEGG" id="mde:101892634"/>
<feature type="compositionally biased region" description="Polar residues" evidence="1">
    <location>
        <begin position="87"/>
        <end position="127"/>
    </location>
</feature>
<dbReference type="EnsemblMetazoa" id="MDOA013180-RA">
    <property type="protein sequence ID" value="MDOA013180-PA"/>
    <property type="gene ID" value="MDOA013180"/>
</dbReference>
<feature type="region of interest" description="Disordered" evidence="1">
    <location>
        <begin position="322"/>
        <end position="354"/>
    </location>
</feature>
<dbReference type="OrthoDB" id="426657at2759"/>
<feature type="compositionally biased region" description="Acidic residues" evidence="1">
    <location>
        <begin position="339"/>
        <end position="349"/>
    </location>
</feature>
<proteinExistence type="predicted"/>
<feature type="compositionally biased region" description="Polar residues" evidence="1">
    <location>
        <begin position="40"/>
        <end position="49"/>
    </location>
</feature>
<protein>
    <submittedName>
        <fullName evidence="2">Uncharacterized protein</fullName>
    </submittedName>
</protein>
<feature type="compositionally biased region" description="Polar residues" evidence="1">
    <location>
        <begin position="586"/>
        <end position="597"/>
    </location>
</feature>
<feature type="compositionally biased region" description="Polar residues" evidence="1">
    <location>
        <begin position="1"/>
        <end position="14"/>
    </location>
</feature>
<feature type="region of interest" description="Disordered" evidence="1">
    <location>
        <begin position="452"/>
        <end position="506"/>
    </location>
</feature>
<organism evidence="2">
    <name type="scientific">Musca domestica</name>
    <name type="common">House fly</name>
    <dbReference type="NCBI Taxonomy" id="7370"/>
    <lineage>
        <taxon>Eukaryota</taxon>
        <taxon>Metazoa</taxon>
        <taxon>Ecdysozoa</taxon>
        <taxon>Arthropoda</taxon>
        <taxon>Hexapoda</taxon>
        <taxon>Insecta</taxon>
        <taxon>Pterygota</taxon>
        <taxon>Neoptera</taxon>
        <taxon>Endopterygota</taxon>
        <taxon>Diptera</taxon>
        <taxon>Brachycera</taxon>
        <taxon>Muscomorpha</taxon>
        <taxon>Muscoidea</taxon>
        <taxon>Muscidae</taxon>
        <taxon>Musca</taxon>
    </lineage>
</organism>
<feature type="compositionally biased region" description="Low complexity" evidence="1">
    <location>
        <begin position="15"/>
        <end position="33"/>
    </location>
</feature>
<gene>
    <name evidence="2" type="primary">101892634</name>
</gene>
<reference evidence="2" key="1">
    <citation type="submission" date="2020-05" db="UniProtKB">
        <authorList>
            <consortium name="EnsemblMetazoa"/>
        </authorList>
    </citation>
    <scope>IDENTIFICATION</scope>
    <source>
        <strain evidence="2">Aabys</strain>
    </source>
</reference>
<accession>A0A1I8NAB6</accession>
<feature type="region of interest" description="Disordered" evidence="1">
    <location>
        <begin position="640"/>
        <end position="665"/>
    </location>
</feature>
<evidence type="ECO:0000313" key="2">
    <source>
        <dbReference type="EnsemblMetazoa" id="MDOA013180-PA"/>
    </source>
</evidence>
<feature type="compositionally biased region" description="Low complexity" evidence="1">
    <location>
        <begin position="556"/>
        <end position="573"/>
    </location>
</feature>
<feature type="compositionally biased region" description="Low complexity" evidence="1">
    <location>
        <begin position="59"/>
        <end position="86"/>
    </location>
</feature>